<dbReference type="GO" id="GO:0004694">
    <property type="term" value="F:eukaryotic translation initiation factor 2alpha kinase activity"/>
    <property type="evidence" value="ECO:0007669"/>
    <property type="project" value="TreeGrafter"/>
</dbReference>
<evidence type="ECO:0000313" key="8">
    <source>
        <dbReference type="Proteomes" id="UP000472264"/>
    </source>
</evidence>
<dbReference type="PANTHER" id="PTHR11042:SF166">
    <property type="entry name" value="EUKARYOTIC TRANSLATION INITIATION FACTOR 2-ALPHA KINASE 3"/>
    <property type="match status" value="1"/>
</dbReference>
<dbReference type="Gene3D" id="1.10.510.10">
    <property type="entry name" value="Transferase(Phosphotransferase) domain 1"/>
    <property type="match status" value="1"/>
</dbReference>
<evidence type="ECO:0000256" key="3">
    <source>
        <dbReference type="ARBA" id="ARBA00022777"/>
    </source>
</evidence>
<keyword evidence="8" id="KW-1185">Reference proteome</keyword>
<dbReference type="PROSITE" id="PS00108">
    <property type="entry name" value="PROTEIN_KINASE_ST"/>
    <property type="match status" value="1"/>
</dbReference>
<evidence type="ECO:0000313" key="7">
    <source>
        <dbReference type="Ensembl" id="ENSENLP00000043693.1"/>
    </source>
</evidence>
<evidence type="ECO:0000256" key="4">
    <source>
        <dbReference type="ARBA" id="ARBA00022840"/>
    </source>
</evidence>
<keyword evidence="3" id="KW-0418">Kinase</keyword>
<dbReference type="SUPFAM" id="SSF56112">
    <property type="entry name" value="Protein kinase-like (PK-like)"/>
    <property type="match status" value="1"/>
</dbReference>
<protein>
    <recommendedName>
        <fullName evidence="6">Protein kinase domain-containing protein</fullName>
    </recommendedName>
</protein>
<dbReference type="InParanoid" id="A0A665WI80"/>
<dbReference type="AlphaFoldDB" id="A0A665WI80"/>
<proteinExistence type="inferred from homology"/>
<dbReference type="Gene3D" id="3.30.200.20">
    <property type="entry name" value="Phosphorylase Kinase, domain 1"/>
    <property type="match status" value="1"/>
</dbReference>
<dbReference type="InterPro" id="IPR050339">
    <property type="entry name" value="CC_SR_Kinase"/>
</dbReference>
<dbReference type="SMART" id="SM00220">
    <property type="entry name" value="S_TKc"/>
    <property type="match status" value="1"/>
</dbReference>
<reference evidence="7" key="2">
    <citation type="submission" date="2025-08" db="UniProtKB">
        <authorList>
            <consortium name="Ensembl"/>
        </authorList>
    </citation>
    <scope>IDENTIFICATION</scope>
</reference>
<keyword evidence="2" id="KW-0547">Nucleotide-binding</keyword>
<accession>A0A665WI80</accession>
<feature type="domain" description="Protein kinase" evidence="6">
    <location>
        <begin position="1"/>
        <end position="200"/>
    </location>
</feature>
<dbReference type="PROSITE" id="PS50011">
    <property type="entry name" value="PROTEIN_KINASE_DOM"/>
    <property type="match status" value="1"/>
</dbReference>
<comment type="similarity">
    <text evidence="5">Belongs to the protein kinase superfamily. Ser/Thr protein kinase family. GCN2 subfamily.</text>
</comment>
<dbReference type="InterPro" id="IPR011009">
    <property type="entry name" value="Kinase-like_dom_sf"/>
</dbReference>
<keyword evidence="4" id="KW-0067">ATP-binding</keyword>
<dbReference type="InterPro" id="IPR008271">
    <property type="entry name" value="Ser/Thr_kinase_AS"/>
</dbReference>
<keyword evidence="1" id="KW-0808">Transferase</keyword>
<dbReference type="GO" id="GO:0005737">
    <property type="term" value="C:cytoplasm"/>
    <property type="evidence" value="ECO:0007669"/>
    <property type="project" value="TreeGrafter"/>
</dbReference>
<dbReference type="InterPro" id="IPR000719">
    <property type="entry name" value="Prot_kinase_dom"/>
</dbReference>
<reference evidence="7" key="1">
    <citation type="submission" date="2021-04" db="EMBL/GenBank/DDBJ databases">
        <authorList>
            <consortium name="Wellcome Sanger Institute Data Sharing"/>
        </authorList>
    </citation>
    <scope>NUCLEOTIDE SEQUENCE [LARGE SCALE GENOMIC DNA]</scope>
</reference>
<dbReference type="OMA" id="VHMHGVI"/>
<dbReference type="PANTHER" id="PTHR11042">
    <property type="entry name" value="EUKARYOTIC TRANSLATION INITIATION FACTOR 2-ALPHA KINASE EIF2-ALPHA KINASE -RELATED"/>
    <property type="match status" value="1"/>
</dbReference>
<dbReference type="GO" id="GO:0005524">
    <property type="term" value="F:ATP binding"/>
    <property type="evidence" value="ECO:0007669"/>
    <property type="project" value="UniProtKB-KW"/>
</dbReference>
<name>A0A665WI80_ECHNA</name>
<dbReference type="Proteomes" id="UP000472264">
    <property type="component" value="Chromosome 15"/>
</dbReference>
<organism evidence="7 8">
    <name type="scientific">Echeneis naucrates</name>
    <name type="common">Live sharksucker</name>
    <dbReference type="NCBI Taxonomy" id="173247"/>
    <lineage>
        <taxon>Eukaryota</taxon>
        <taxon>Metazoa</taxon>
        <taxon>Chordata</taxon>
        <taxon>Craniata</taxon>
        <taxon>Vertebrata</taxon>
        <taxon>Euteleostomi</taxon>
        <taxon>Actinopterygii</taxon>
        <taxon>Neopterygii</taxon>
        <taxon>Teleostei</taxon>
        <taxon>Neoteleostei</taxon>
        <taxon>Acanthomorphata</taxon>
        <taxon>Carangaria</taxon>
        <taxon>Carangiformes</taxon>
        <taxon>Echeneidae</taxon>
        <taxon>Echeneis</taxon>
    </lineage>
</organism>
<evidence type="ECO:0000256" key="2">
    <source>
        <dbReference type="ARBA" id="ARBA00022741"/>
    </source>
</evidence>
<evidence type="ECO:0000259" key="6">
    <source>
        <dbReference type="PROSITE" id="PS50011"/>
    </source>
</evidence>
<reference evidence="7" key="3">
    <citation type="submission" date="2025-09" db="UniProtKB">
        <authorList>
            <consortium name="Ensembl"/>
        </authorList>
    </citation>
    <scope>IDENTIFICATION</scope>
</reference>
<dbReference type="Pfam" id="PF00069">
    <property type="entry name" value="Pkinase"/>
    <property type="match status" value="1"/>
</dbReference>
<dbReference type="Ensembl" id="ENSENLT00000044791.1">
    <property type="protein sequence ID" value="ENSENLP00000043693.1"/>
    <property type="gene ID" value="ENSENLG00000018638.1"/>
</dbReference>
<evidence type="ECO:0000256" key="1">
    <source>
        <dbReference type="ARBA" id="ARBA00022679"/>
    </source>
</evidence>
<evidence type="ECO:0000256" key="5">
    <source>
        <dbReference type="ARBA" id="ARBA00037982"/>
    </source>
</evidence>
<dbReference type="GO" id="GO:0005634">
    <property type="term" value="C:nucleus"/>
    <property type="evidence" value="ECO:0007669"/>
    <property type="project" value="TreeGrafter"/>
</dbReference>
<sequence>EAEALSTLNHNNIVRFHNCWVADKGGHLDNSDDSCSTSHSGSSSNSPGKYLYIQMELCEAKTLENLIYDWNEVSPQNSKRRKEALDIALQIISAVKYIHSKMLIHRDLKPANIMFGPDGVVKIGDFGLVTEDNDDDAEDQIQRSKGRGTLSYMAPEQSEMTYDRKVDVFSSGLIFFELFWEIKTVHEKDKLMGLRVKAHL</sequence>